<keyword evidence="1" id="KW-1133">Transmembrane helix</keyword>
<sequence>MKTWTTAPRKFVDIDEDRMPPGGGLLIAFGISVAFWGLLAWVVL</sequence>
<evidence type="ECO:0000256" key="1">
    <source>
        <dbReference type="SAM" id="Phobius"/>
    </source>
</evidence>
<evidence type="ECO:0000313" key="2">
    <source>
        <dbReference type="EMBL" id="MEN3746248.1"/>
    </source>
</evidence>
<keyword evidence="1" id="KW-0812">Transmembrane</keyword>
<feature type="transmembrane region" description="Helical" evidence="1">
    <location>
        <begin position="21"/>
        <end position="43"/>
    </location>
</feature>
<organism evidence="2 3">
    <name type="scientific">Sphingomonas rustica</name>
    <dbReference type="NCBI Taxonomy" id="3103142"/>
    <lineage>
        <taxon>Bacteria</taxon>
        <taxon>Pseudomonadati</taxon>
        <taxon>Pseudomonadota</taxon>
        <taxon>Alphaproteobacteria</taxon>
        <taxon>Sphingomonadales</taxon>
        <taxon>Sphingomonadaceae</taxon>
        <taxon>Sphingomonas</taxon>
    </lineage>
</organism>
<evidence type="ECO:0000313" key="3">
    <source>
        <dbReference type="Proteomes" id="UP001427805"/>
    </source>
</evidence>
<reference evidence="2 3" key="1">
    <citation type="submission" date="2024-05" db="EMBL/GenBank/DDBJ databases">
        <title>Sphingomonas sp. HF-S3 16S ribosomal RNA gene Genome sequencing and assembly.</title>
        <authorList>
            <person name="Lee H."/>
        </authorList>
    </citation>
    <scope>NUCLEOTIDE SEQUENCE [LARGE SCALE GENOMIC DNA]</scope>
    <source>
        <strain evidence="2 3">HF-S3</strain>
    </source>
</reference>
<comment type="caution">
    <text evidence="2">The sequence shown here is derived from an EMBL/GenBank/DDBJ whole genome shotgun (WGS) entry which is preliminary data.</text>
</comment>
<accession>A0ABV0B5K4</accession>
<keyword evidence="3" id="KW-1185">Reference proteome</keyword>
<keyword evidence="1" id="KW-0472">Membrane</keyword>
<gene>
    <name evidence="2" type="ORF">TPR58_03645</name>
</gene>
<name>A0ABV0B5K4_9SPHN</name>
<dbReference type="EMBL" id="JBDIZK010000002">
    <property type="protein sequence ID" value="MEN3746248.1"/>
    <property type="molecule type" value="Genomic_DNA"/>
</dbReference>
<proteinExistence type="predicted"/>
<protein>
    <submittedName>
        <fullName evidence="2">Uncharacterized protein</fullName>
    </submittedName>
</protein>
<dbReference type="RefSeq" id="WP_346245254.1">
    <property type="nucleotide sequence ID" value="NZ_JBDIZK010000002.1"/>
</dbReference>
<dbReference type="Proteomes" id="UP001427805">
    <property type="component" value="Unassembled WGS sequence"/>
</dbReference>